<dbReference type="OrthoDB" id="9780819at2"/>
<dbReference type="PANTHER" id="PTHR33608:SF6">
    <property type="entry name" value="BLL2464 PROTEIN"/>
    <property type="match status" value="1"/>
</dbReference>
<organism evidence="2 3">
    <name type="scientific">Aquisphaera giovannonii</name>
    <dbReference type="NCBI Taxonomy" id="406548"/>
    <lineage>
        <taxon>Bacteria</taxon>
        <taxon>Pseudomonadati</taxon>
        <taxon>Planctomycetota</taxon>
        <taxon>Planctomycetia</taxon>
        <taxon>Isosphaerales</taxon>
        <taxon>Isosphaeraceae</taxon>
        <taxon>Aquisphaera</taxon>
    </lineage>
</organism>
<evidence type="ECO:0000313" key="3">
    <source>
        <dbReference type="Proteomes" id="UP000324233"/>
    </source>
</evidence>
<dbReference type="SUPFAM" id="SSF53300">
    <property type="entry name" value="vWA-like"/>
    <property type="match status" value="1"/>
</dbReference>
<dbReference type="InterPro" id="IPR036465">
    <property type="entry name" value="vWFA_dom_sf"/>
</dbReference>
<dbReference type="Proteomes" id="UP000324233">
    <property type="component" value="Chromosome"/>
</dbReference>
<dbReference type="RefSeq" id="WP_148594492.1">
    <property type="nucleotide sequence ID" value="NZ_CP042997.1"/>
</dbReference>
<protein>
    <recommendedName>
        <fullName evidence="1">DUF58 domain-containing protein</fullName>
    </recommendedName>
</protein>
<dbReference type="PANTHER" id="PTHR33608">
    <property type="entry name" value="BLL2464 PROTEIN"/>
    <property type="match status" value="1"/>
</dbReference>
<dbReference type="InterPro" id="IPR002881">
    <property type="entry name" value="DUF58"/>
</dbReference>
<reference evidence="2 3" key="1">
    <citation type="submission" date="2019-08" db="EMBL/GenBank/DDBJ databases">
        <title>Deep-cultivation of Planctomycetes and their phenomic and genomic characterization uncovers novel biology.</title>
        <authorList>
            <person name="Wiegand S."/>
            <person name="Jogler M."/>
            <person name="Boedeker C."/>
            <person name="Pinto D."/>
            <person name="Vollmers J."/>
            <person name="Rivas-Marin E."/>
            <person name="Kohn T."/>
            <person name="Peeters S.H."/>
            <person name="Heuer A."/>
            <person name="Rast P."/>
            <person name="Oberbeckmann S."/>
            <person name="Bunk B."/>
            <person name="Jeske O."/>
            <person name="Meyerdierks A."/>
            <person name="Storesund J.E."/>
            <person name="Kallscheuer N."/>
            <person name="Luecker S."/>
            <person name="Lage O.M."/>
            <person name="Pohl T."/>
            <person name="Merkel B.J."/>
            <person name="Hornburger P."/>
            <person name="Mueller R.-W."/>
            <person name="Bruemmer F."/>
            <person name="Labrenz M."/>
            <person name="Spormann A.M."/>
            <person name="Op den Camp H."/>
            <person name="Overmann J."/>
            <person name="Amann R."/>
            <person name="Jetten M.S.M."/>
            <person name="Mascher T."/>
            <person name="Medema M.H."/>
            <person name="Devos D.P."/>
            <person name="Kaster A.-K."/>
            <person name="Ovreas L."/>
            <person name="Rohde M."/>
            <person name="Galperin M.Y."/>
            <person name="Jogler C."/>
        </authorList>
    </citation>
    <scope>NUCLEOTIDE SEQUENCE [LARGE SCALE GENOMIC DNA]</scope>
    <source>
        <strain evidence="2 3">OJF2</strain>
    </source>
</reference>
<dbReference type="EMBL" id="CP042997">
    <property type="protein sequence ID" value="QEH34593.1"/>
    <property type="molecule type" value="Genomic_DNA"/>
</dbReference>
<sequence length="286" mass="32548">MEGRIESHDILDSRQFYLAVKRLADSLSYGTDRSPFLGAGVEYVQSRPYQFGDPIKLIDWRVTARTRRFHVKEYEAPKRMPVYLLIDTSASMTISSHHRTKYETAVFLAGGLALACLERISPVGVLGVGGQNLHVRPSLSKDQVMQWLYKLRSYRYDEPTSLGSRLAELIPSLAQRVLVIVLSDLHDAKAMPALKRLAAQHDAAVLQLRDPAEERLHGIGFVRAREAETGAPFLARSRTRWLDQERLADDLKKTGIDHLVIDTDRPYTSRVRQFFRMRHLLGRGAR</sequence>
<dbReference type="KEGG" id="agv:OJF2_31340"/>
<dbReference type="Pfam" id="PF01882">
    <property type="entry name" value="DUF58"/>
    <property type="match status" value="1"/>
</dbReference>
<proteinExistence type="predicted"/>
<dbReference type="AlphaFoldDB" id="A0A5B9W209"/>
<evidence type="ECO:0000259" key="1">
    <source>
        <dbReference type="Pfam" id="PF01882"/>
    </source>
</evidence>
<gene>
    <name evidence="2" type="ORF">OJF2_31340</name>
</gene>
<name>A0A5B9W209_9BACT</name>
<feature type="domain" description="DUF58" evidence="1">
    <location>
        <begin position="45"/>
        <end position="232"/>
    </location>
</feature>
<evidence type="ECO:0000313" key="2">
    <source>
        <dbReference type="EMBL" id="QEH34593.1"/>
    </source>
</evidence>
<keyword evidence="3" id="KW-1185">Reference proteome</keyword>
<accession>A0A5B9W209</accession>